<dbReference type="SUPFAM" id="SSF101473">
    <property type="entry name" value="DhaL-like"/>
    <property type="match status" value="1"/>
</dbReference>
<dbReference type="RefSeq" id="WP_345466652.1">
    <property type="nucleotide sequence ID" value="NZ_BAABHF010000024.1"/>
</dbReference>
<dbReference type="InterPro" id="IPR050270">
    <property type="entry name" value="DegV_domain_contain"/>
</dbReference>
<dbReference type="InterPro" id="IPR033470">
    <property type="entry name" value="FakA-like_C"/>
</dbReference>
<dbReference type="SMART" id="SM01121">
    <property type="entry name" value="Dak1_2"/>
    <property type="match status" value="1"/>
</dbReference>
<sequence length="547" mass="56159">MGDLLDAAGVRRWSRLAADALGRTRAEIDALNVFPVPDGDTGTNLHLTVLAAAEAVERLPADADAASIWRALADGALIGARGNSGVILSQILRGLAEVLGGGGRPAEALRHASRLADRAVAHPVEGTILSVLRAAAEACPEDGAPGAVAWAVAEHARAALNETPAQLDVLARSGVVDAGAAGLCVILETLAAVAGEEFPQSYAVPRRTAPGETSGETGACEAGSTPAGGAYEVMFLLDAGEEAVAELRAELDRLGDSLVVVGGDELWNVHVHTDDAGPAIEAAVRAGRPHGIRVTYLRAEVDRRARTTGRGVVAVTLGGGPTALFEQHGVRTVRREAGGPPSLEELIAAIVQAGDEVVVLPGDPSVLAVAEAAARRAREDGVRVAVIPSRASVQGLAALAVHDPLRRFDDDVIAMTSAAGATRFGRLETAGEEAVTSAGICRAGDTLGLIEGDVAVIGADPADVATQVVDRMLSGGGELVTLIIGEPADDRPSGPDDRLPRPDDRVSGPRGGLAGVVREHLRGHRPDVEVVVYEGGQEHYLLLIGVE</sequence>
<evidence type="ECO:0000256" key="1">
    <source>
        <dbReference type="SAM" id="MobiDB-lite"/>
    </source>
</evidence>
<reference evidence="4" key="1">
    <citation type="journal article" date="2019" name="Int. J. Syst. Evol. Microbiol.">
        <title>The Global Catalogue of Microorganisms (GCM) 10K type strain sequencing project: providing services to taxonomists for standard genome sequencing and annotation.</title>
        <authorList>
            <consortium name="The Broad Institute Genomics Platform"/>
            <consortium name="The Broad Institute Genome Sequencing Center for Infectious Disease"/>
            <person name="Wu L."/>
            <person name="Ma J."/>
        </authorList>
    </citation>
    <scope>NUCLEOTIDE SEQUENCE [LARGE SCALE GENOMIC DNA]</scope>
    <source>
        <strain evidence="4">JCM 17933</strain>
    </source>
</reference>
<dbReference type="PANTHER" id="PTHR33434">
    <property type="entry name" value="DEGV DOMAIN-CONTAINING PROTEIN DR_1986-RELATED"/>
    <property type="match status" value="1"/>
</dbReference>
<dbReference type="InterPro" id="IPR035996">
    <property type="entry name" value="4pyrrol_Methylase_sf"/>
</dbReference>
<protein>
    <submittedName>
        <fullName evidence="3">DAK2 domain-containing protein</fullName>
    </submittedName>
</protein>
<dbReference type="Pfam" id="PF02734">
    <property type="entry name" value="Dak2"/>
    <property type="match status" value="1"/>
</dbReference>
<dbReference type="PROSITE" id="PS51480">
    <property type="entry name" value="DHAL"/>
    <property type="match status" value="1"/>
</dbReference>
<dbReference type="InterPro" id="IPR004007">
    <property type="entry name" value="DhaL_dom"/>
</dbReference>
<organism evidence="3 4">
    <name type="scientific">Actinoallomurus oryzae</name>
    <dbReference type="NCBI Taxonomy" id="502180"/>
    <lineage>
        <taxon>Bacteria</taxon>
        <taxon>Bacillati</taxon>
        <taxon>Actinomycetota</taxon>
        <taxon>Actinomycetes</taxon>
        <taxon>Streptosporangiales</taxon>
        <taxon>Thermomonosporaceae</taxon>
        <taxon>Actinoallomurus</taxon>
    </lineage>
</organism>
<dbReference type="PANTHER" id="PTHR33434:SF4">
    <property type="entry name" value="PHOSPHATASE PROTEIN"/>
    <property type="match status" value="1"/>
</dbReference>
<feature type="region of interest" description="Disordered" evidence="1">
    <location>
        <begin position="486"/>
        <end position="512"/>
    </location>
</feature>
<dbReference type="InterPro" id="IPR019986">
    <property type="entry name" value="YloV-like"/>
</dbReference>
<dbReference type="SUPFAM" id="SSF53790">
    <property type="entry name" value="Tetrapyrrole methylase"/>
    <property type="match status" value="1"/>
</dbReference>
<dbReference type="Proteomes" id="UP001500503">
    <property type="component" value="Unassembled WGS sequence"/>
</dbReference>
<feature type="compositionally biased region" description="Basic and acidic residues" evidence="1">
    <location>
        <begin position="488"/>
        <end position="507"/>
    </location>
</feature>
<dbReference type="Gene3D" id="1.25.40.340">
    <property type="match status" value="1"/>
</dbReference>
<keyword evidence="4" id="KW-1185">Reference proteome</keyword>
<dbReference type="InterPro" id="IPR048394">
    <property type="entry name" value="FakA-like_M"/>
</dbReference>
<name>A0ABP8Q710_9ACTN</name>
<dbReference type="EMBL" id="BAABHF010000024">
    <property type="protein sequence ID" value="GAA4498612.1"/>
    <property type="molecule type" value="Genomic_DNA"/>
</dbReference>
<evidence type="ECO:0000313" key="4">
    <source>
        <dbReference type="Proteomes" id="UP001500503"/>
    </source>
</evidence>
<dbReference type="SMART" id="SM01120">
    <property type="entry name" value="Dak2"/>
    <property type="match status" value="1"/>
</dbReference>
<dbReference type="NCBIfam" id="TIGR03599">
    <property type="entry name" value="YloV"/>
    <property type="match status" value="1"/>
</dbReference>
<dbReference type="Pfam" id="PF21645">
    <property type="entry name" value="FakA-like_M"/>
    <property type="match status" value="1"/>
</dbReference>
<dbReference type="InterPro" id="IPR036117">
    <property type="entry name" value="DhaL_dom_sf"/>
</dbReference>
<accession>A0ABP8Q710</accession>
<comment type="caution">
    <text evidence="3">The sequence shown here is derived from an EMBL/GenBank/DDBJ whole genome shotgun (WGS) entry which is preliminary data.</text>
</comment>
<feature type="domain" description="DhaL" evidence="2">
    <location>
        <begin position="8"/>
        <end position="192"/>
    </location>
</feature>
<gene>
    <name evidence="3" type="ORF">GCM10023191_044130</name>
</gene>
<proteinExistence type="predicted"/>
<evidence type="ECO:0000259" key="2">
    <source>
        <dbReference type="PROSITE" id="PS51480"/>
    </source>
</evidence>
<dbReference type="Pfam" id="PF13684">
    <property type="entry name" value="FakA-like_C"/>
    <property type="match status" value="1"/>
</dbReference>
<evidence type="ECO:0000313" key="3">
    <source>
        <dbReference type="EMBL" id="GAA4498612.1"/>
    </source>
</evidence>